<feature type="domain" description="SLH" evidence="3">
    <location>
        <begin position="1196"/>
        <end position="1257"/>
    </location>
</feature>
<evidence type="ECO:0000256" key="1">
    <source>
        <dbReference type="SAM" id="MobiDB-lite"/>
    </source>
</evidence>
<feature type="signal peptide" evidence="2">
    <location>
        <begin position="1"/>
        <end position="22"/>
    </location>
</feature>
<protein>
    <recommendedName>
        <fullName evidence="3">SLH domain-containing protein</fullName>
    </recommendedName>
</protein>
<dbReference type="PANTHER" id="PTHR43308:SF5">
    <property type="entry name" value="S-LAYER PROTEIN _ PEPTIDOGLYCAN ENDO-BETA-N-ACETYLGLUCOSAMINIDASE"/>
    <property type="match status" value="1"/>
</dbReference>
<evidence type="ECO:0000313" key="5">
    <source>
        <dbReference type="Proteomes" id="UP000070442"/>
    </source>
</evidence>
<feature type="compositionally biased region" description="Basic and acidic residues" evidence="1">
    <location>
        <begin position="1206"/>
        <end position="1217"/>
    </location>
</feature>
<proteinExistence type="predicted"/>
<dbReference type="PANTHER" id="PTHR43308">
    <property type="entry name" value="OUTER MEMBRANE PROTEIN ALPHA-RELATED"/>
    <property type="match status" value="1"/>
</dbReference>
<keyword evidence="5" id="KW-1185">Reference proteome</keyword>
<dbReference type="Pfam" id="PF00395">
    <property type="entry name" value="SLH"/>
    <property type="match status" value="3"/>
</dbReference>
<dbReference type="EMBL" id="LSDG01000019">
    <property type="protein sequence ID" value="KXB67369.1"/>
    <property type="molecule type" value="Genomic_DNA"/>
</dbReference>
<reference evidence="5" key="1">
    <citation type="submission" date="2016-01" db="EMBL/GenBank/DDBJ databases">
        <authorList>
            <person name="Mitreva M."/>
            <person name="Pepin K.H."/>
            <person name="Mihindukulasuriya K.A."/>
            <person name="Fulton R."/>
            <person name="Fronick C."/>
            <person name="O'Laughlin M."/>
            <person name="Miner T."/>
            <person name="Herter B."/>
            <person name="Rosa B.A."/>
            <person name="Cordes M."/>
            <person name="Tomlinson C."/>
            <person name="Wollam A."/>
            <person name="Palsikar V.B."/>
            <person name="Mardis E.R."/>
            <person name="Wilson R.K."/>
        </authorList>
    </citation>
    <scope>NUCLEOTIDE SEQUENCE [LARGE SCALE GENOMIC DNA]</scope>
    <source>
        <strain evidence="5">DNF00729</strain>
    </source>
</reference>
<organism evidence="4 5">
    <name type="scientific">Aedoeadaptatus coxii</name>
    <dbReference type="NCBI Taxonomy" id="755172"/>
    <lineage>
        <taxon>Bacteria</taxon>
        <taxon>Bacillati</taxon>
        <taxon>Bacillota</taxon>
        <taxon>Tissierellia</taxon>
        <taxon>Tissierellales</taxon>
        <taxon>Peptoniphilaceae</taxon>
        <taxon>Aedoeadaptatus</taxon>
    </lineage>
</organism>
<sequence>MKRTLVLLMALLLFLTSTVPTANVFAQSAAPETGGNAKYQTILETPNPKVENGKEGTLSSIGGFIKFRYDSKDVAKEAMDVVVLKDGAVLSDYKFDSINTQDGQSMHGIEYSGHLPKNETTKDVVYKFYIKEKADEKYDAKNVITITVKAKNTATSTLTQVNPDNFTFAATDTARSSRVNLYGANLTKDNIAVTTTKTPAEAPDIKWGLFAFDSTQVSASAWMPEALENEDIVYKTTFTAEDGSSQTVTMTIKAKSAAATTEKTLTGITIEPTSLPKTGGDVVVILTGDNLETTDITPSIFVKGEGKKNIPITWTKTSDGLKTTLIIPANTSDAEQKYLMKFFLKNDTSKFVKGNVVVTTEDGPVAPAVPTVKGLTADPVSLPTAGGNVTLDVTAENAKASDIQWTVKKGDTPVSDLTPVAKDDLNFTLALPKNETEKDVVYTVEAKAEKDAQAKTATITVAKKATTPPVVKESKIVMIKPFDGNIPNTGEKKSFDIVVSPKTAPSNVKLRITADDKVVDNINYSVAGDGLTKTVNITFPKNGKASTVVYKVTFNATGSDTVFQKDQLATFTQAAGEAVNAKIEEISATNDQLSLAGGDTTVTIKGTDLDKATPVTKLYKVENGVEKEVKLADYMTDKFAGEGIALSAPFTFPKVDKDTTFVFKASVDGTNFAEKTIFQTSEGSNRETEALEPKKVFTIDNDTLVVDFHEPVEEARTHSILKNVHILAGSDKIHLTAEDTISFDGNTLRIDFKNPIFKDRKSYKLVVDGRTFKLFNKKENREKENKAFESIIQKDGPYIEDAKFVEGYKLESAGGKVVLKLKGYNLPDDLKVKILKNNKKKTELKVPTNITGSANEKTIAFTAPENTTDRVQSYSILVSTDGVQYSSEVSNMQNRFRRMVVSVLPKNADVNAPQIDFMQIQSYGNADDGDITHTNLPTGQESKKTLVWIYGANLNADHTRLRLIDKNGVYWSPIYDATQDSGTRILMTMLDAIHGGTPGMTGKGNNMLMEVILPRGYQPDNWNDKDKGTVFKYEVAPDGVNFDSKVTVTANVRFDNEDSKKNLKSFLTDVTVRHVDKDGKDIVAPEKIKAYNHLHPCDLQKLLPLRDKDGFVKDFEGYKVADTDEIVKGKTGPNDYGPAYYDGKTVKQLKNKKGEIVLVYGRAKAPEKPAEPSKPVTPQVPDSSNTVSDTGYTLTPVATTKNVTKPAEKPEDKKEETAAPTKGYVSGYPDHTFRPEKSMTRAEAASTLAKLRNLSTANQSKPAFTDADGWYNASINAVVEAGYMKGYPDGTFKPDQAITRAEFAQLLSYFLSDESVANPFADTANNWAKSAIDKAFAQNIVKGYGNHTFRPEAQITRAESIAMINRTFKLSNKPKVANPFVDLKENHWAYNDILTAISSK</sequence>
<evidence type="ECO:0000259" key="3">
    <source>
        <dbReference type="PROSITE" id="PS51272"/>
    </source>
</evidence>
<evidence type="ECO:0000313" key="4">
    <source>
        <dbReference type="EMBL" id="KXB67369.1"/>
    </source>
</evidence>
<dbReference type="PATRIC" id="fig|755172.3.peg.532"/>
<dbReference type="InterPro" id="IPR001119">
    <property type="entry name" value="SLH_dom"/>
</dbReference>
<dbReference type="OrthoDB" id="1701791at2"/>
<keyword evidence="2" id="KW-0732">Signal</keyword>
<name>A0A134AIA7_9FIRM</name>
<dbReference type="RefSeq" id="WP_068367097.1">
    <property type="nucleotide sequence ID" value="NZ_KQ960171.1"/>
</dbReference>
<feature type="region of interest" description="Disordered" evidence="1">
    <location>
        <begin position="1164"/>
        <end position="1234"/>
    </location>
</feature>
<dbReference type="STRING" id="755172.HMPREF1863_00558"/>
<dbReference type="Proteomes" id="UP000070442">
    <property type="component" value="Unassembled WGS sequence"/>
</dbReference>
<feature type="chain" id="PRO_5039076307" description="SLH domain-containing protein" evidence="2">
    <location>
        <begin position="23"/>
        <end position="1400"/>
    </location>
</feature>
<feature type="domain" description="SLH" evidence="3">
    <location>
        <begin position="1258"/>
        <end position="1314"/>
    </location>
</feature>
<feature type="domain" description="SLH" evidence="3">
    <location>
        <begin position="1315"/>
        <end position="1378"/>
    </location>
</feature>
<evidence type="ECO:0000256" key="2">
    <source>
        <dbReference type="SAM" id="SignalP"/>
    </source>
</evidence>
<gene>
    <name evidence="4" type="ORF">HMPREF1863_00558</name>
</gene>
<accession>A0A134AIA7</accession>
<feature type="compositionally biased region" description="Polar residues" evidence="1">
    <location>
        <begin position="1180"/>
        <end position="1203"/>
    </location>
</feature>
<dbReference type="PROSITE" id="PS51272">
    <property type="entry name" value="SLH"/>
    <property type="match status" value="3"/>
</dbReference>
<dbReference type="InterPro" id="IPR051465">
    <property type="entry name" value="Cell_Envelope_Struct_Comp"/>
</dbReference>
<comment type="caution">
    <text evidence="4">The sequence shown here is derived from an EMBL/GenBank/DDBJ whole genome shotgun (WGS) entry which is preliminary data.</text>
</comment>